<name>T1JII5_STRMM</name>
<comment type="subcellular location">
    <subcellularLocation>
        <location evidence="1">Nucleus</location>
    </subcellularLocation>
</comment>
<feature type="compositionally biased region" description="Low complexity" evidence="4">
    <location>
        <begin position="367"/>
        <end position="384"/>
    </location>
</feature>
<dbReference type="InterPro" id="IPR022750">
    <property type="entry name" value="IRF-2BP1_2-like_Znf"/>
</dbReference>
<keyword evidence="8" id="KW-1185">Reference proteome</keyword>
<dbReference type="PANTHER" id="PTHR10816:SF19">
    <property type="entry name" value="PROTEIN INTERACTING WITH TTK69 AND SIN3A, ISOFORM D"/>
    <property type="match status" value="1"/>
</dbReference>
<evidence type="ECO:0000256" key="3">
    <source>
        <dbReference type="ARBA" id="ARBA00023242"/>
    </source>
</evidence>
<dbReference type="PhylomeDB" id="T1JII5"/>
<feature type="compositionally biased region" description="Polar residues" evidence="4">
    <location>
        <begin position="91"/>
        <end position="104"/>
    </location>
</feature>
<feature type="compositionally biased region" description="Polar residues" evidence="4">
    <location>
        <begin position="351"/>
        <end position="362"/>
    </location>
</feature>
<reference evidence="7" key="2">
    <citation type="submission" date="2015-02" db="UniProtKB">
        <authorList>
            <consortium name="EnsemblMetazoa"/>
        </authorList>
    </citation>
    <scope>IDENTIFICATION</scope>
</reference>
<dbReference type="FunFam" id="1.10.10.1580:FF:000001">
    <property type="entry name" value="interferon regulatory factor 2-binding protein 2"/>
    <property type="match status" value="1"/>
</dbReference>
<dbReference type="CDD" id="cd16511">
    <property type="entry name" value="vRING-HC_IRF2BP1-like"/>
    <property type="match status" value="1"/>
</dbReference>
<accession>T1JII5</accession>
<evidence type="ECO:0000256" key="1">
    <source>
        <dbReference type="ARBA" id="ARBA00004123"/>
    </source>
</evidence>
<keyword evidence="3" id="KW-0539">Nucleus</keyword>
<sequence>MVKMSVLHRGQRQHCYLCDLPRTPWAMLHDFSEPVCRGCVNYEGADRIELVIETARQMKRAHGFQDNRPVMKAAAVAAATAAGIHIRNPHEAQNGSGGPQQTHNGPDHLTAPSRGPPPPGVSGERFPLQHEGRPRVAMVDFTRGMVTGLHRGDVGDVEGVNRGSPNLPPSRAAAVAATTVSHLVAHHVPPPPPPPHGRPSSLPPPNAGVMGQKREREEDDQCHENGVAKRGSMDGEHGPTSVPGGGRPALTRVESLPAVMSGPVIPFDIRYKAKEHSMGRMLSLDSATSLKTEPPTPGSPRNGSSAEPSNSRCNPNSRSAQHSPSGGGGGSVRRSSGTRHASSSNSGGGTPTSLATSIMTQVGNGGTSTLSEVTSTESSTPTPSNLQGDCPGGGLQNQTALKCTLCQERLEDTHFVQCPSIQHHKFCFPCSRESIKRQGAGSEVYCPSGEKCPLLGSNVPWAFMQGEIATILGDELKIKKERET</sequence>
<dbReference type="InterPro" id="IPR044882">
    <property type="entry name" value="I2BP1/2_C3HC4-RING_sf"/>
</dbReference>
<dbReference type="EnsemblMetazoa" id="SMAR013666-RA">
    <property type="protein sequence ID" value="SMAR013666-PA"/>
    <property type="gene ID" value="SMAR013666"/>
</dbReference>
<dbReference type="AlphaFoldDB" id="T1JII5"/>
<dbReference type="InterPro" id="IPR057414">
    <property type="entry name" value="Zf-C3HC4_IRF-2BP1_2"/>
</dbReference>
<evidence type="ECO:0000313" key="8">
    <source>
        <dbReference type="Proteomes" id="UP000014500"/>
    </source>
</evidence>
<dbReference type="GO" id="GO:0006357">
    <property type="term" value="P:regulation of transcription by RNA polymerase II"/>
    <property type="evidence" value="ECO:0007669"/>
    <property type="project" value="TreeGrafter"/>
</dbReference>
<dbReference type="OMA" id="GAQMNVP"/>
<dbReference type="SUPFAM" id="SSF57850">
    <property type="entry name" value="RING/U-box"/>
    <property type="match status" value="1"/>
</dbReference>
<dbReference type="EMBL" id="JH431265">
    <property type="status" value="NOT_ANNOTATED_CDS"/>
    <property type="molecule type" value="Genomic_DNA"/>
</dbReference>
<reference evidence="8" key="1">
    <citation type="submission" date="2011-05" db="EMBL/GenBank/DDBJ databases">
        <authorList>
            <person name="Richards S.R."/>
            <person name="Qu J."/>
            <person name="Jiang H."/>
            <person name="Jhangiani S.N."/>
            <person name="Agravi P."/>
            <person name="Goodspeed R."/>
            <person name="Gross S."/>
            <person name="Mandapat C."/>
            <person name="Jackson L."/>
            <person name="Mathew T."/>
            <person name="Pu L."/>
            <person name="Thornton R."/>
            <person name="Saada N."/>
            <person name="Wilczek-Boney K.B."/>
            <person name="Lee S."/>
            <person name="Kovar C."/>
            <person name="Wu Y."/>
            <person name="Scherer S.E."/>
            <person name="Worley K.C."/>
            <person name="Muzny D.M."/>
            <person name="Gibbs R."/>
        </authorList>
    </citation>
    <scope>NUCLEOTIDE SEQUENCE</scope>
    <source>
        <strain evidence="8">Brora</strain>
    </source>
</reference>
<feature type="region of interest" description="Disordered" evidence="4">
    <location>
        <begin position="89"/>
        <end position="133"/>
    </location>
</feature>
<dbReference type="Gene3D" id="1.10.10.1580">
    <property type="entry name" value="Interferon regulatory factor 2-binding protein"/>
    <property type="match status" value="1"/>
</dbReference>
<evidence type="ECO:0000256" key="4">
    <source>
        <dbReference type="SAM" id="MobiDB-lite"/>
    </source>
</evidence>
<feature type="compositionally biased region" description="Low complexity" evidence="4">
    <location>
        <begin position="308"/>
        <end position="319"/>
    </location>
</feature>
<feature type="domain" description="Interferon regulatory factor 2-binding protein 1/2-like C3HC4 zinc finger" evidence="6">
    <location>
        <begin position="401"/>
        <end position="472"/>
    </location>
</feature>
<dbReference type="PANTHER" id="PTHR10816">
    <property type="entry name" value="MYELIN TRANSCRIPTION FACTOR 1-RELATED"/>
    <property type="match status" value="1"/>
</dbReference>
<dbReference type="Proteomes" id="UP000014500">
    <property type="component" value="Unassembled WGS sequence"/>
</dbReference>
<dbReference type="Pfam" id="PF25454">
    <property type="entry name" value="zf-C3HC4_IRF-2BP1_2"/>
    <property type="match status" value="1"/>
</dbReference>
<dbReference type="HOGENOM" id="CLU_019307_2_0_1"/>
<feature type="compositionally biased region" description="Pro residues" evidence="4">
    <location>
        <begin position="188"/>
        <end position="206"/>
    </location>
</feature>
<comment type="similarity">
    <text evidence="2">Belongs to the IRF2BP family.</text>
</comment>
<evidence type="ECO:0000313" key="7">
    <source>
        <dbReference type="EnsemblMetazoa" id="SMAR013666-PA"/>
    </source>
</evidence>
<evidence type="ECO:0000256" key="2">
    <source>
        <dbReference type="ARBA" id="ARBA00010802"/>
    </source>
</evidence>
<protein>
    <submittedName>
        <fullName evidence="7">Uncharacterized protein</fullName>
    </submittedName>
</protein>
<dbReference type="GO" id="GO:0003714">
    <property type="term" value="F:transcription corepressor activity"/>
    <property type="evidence" value="ECO:0007669"/>
    <property type="project" value="TreeGrafter"/>
</dbReference>
<evidence type="ECO:0000259" key="6">
    <source>
        <dbReference type="Pfam" id="PF25454"/>
    </source>
</evidence>
<dbReference type="eggNOG" id="KOG3579">
    <property type="taxonomic scope" value="Eukaryota"/>
</dbReference>
<feature type="domain" description="Interferon regulatory factor 2-binding protein 1/2-like zinc finger" evidence="5">
    <location>
        <begin position="11"/>
        <end position="62"/>
    </location>
</feature>
<feature type="compositionally biased region" description="Basic and acidic residues" evidence="4">
    <location>
        <begin position="212"/>
        <end position="237"/>
    </location>
</feature>
<dbReference type="GO" id="GO:0005634">
    <property type="term" value="C:nucleus"/>
    <property type="evidence" value="ECO:0007669"/>
    <property type="project" value="UniProtKB-SubCell"/>
</dbReference>
<dbReference type="Pfam" id="PF11261">
    <property type="entry name" value="IRF-2BP1_2"/>
    <property type="match status" value="1"/>
</dbReference>
<proteinExistence type="inferred from homology"/>
<feature type="region of interest" description="Disordered" evidence="4">
    <location>
        <begin position="287"/>
        <end position="393"/>
    </location>
</feature>
<evidence type="ECO:0000259" key="5">
    <source>
        <dbReference type="Pfam" id="PF11261"/>
    </source>
</evidence>
<organism evidence="7 8">
    <name type="scientific">Strigamia maritima</name>
    <name type="common">European centipede</name>
    <name type="synonym">Geophilus maritimus</name>
    <dbReference type="NCBI Taxonomy" id="126957"/>
    <lineage>
        <taxon>Eukaryota</taxon>
        <taxon>Metazoa</taxon>
        <taxon>Ecdysozoa</taxon>
        <taxon>Arthropoda</taxon>
        <taxon>Myriapoda</taxon>
        <taxon>Chilopoda</taxon>
        <taxon>Pleurostigmophora</taxon>
        <taxon>Geophilomorpha</taxon>
        <taxon>Linotaeniidae</taxon>
        <taxon>Strigamia</taxon>
    </lineage>
</organism>
<dbReference type="STRING" id="126957.T1JII5"/>
<feature type="region of interest" description="Disordered" evidence="4">
    <location>
        <begin position="185"/>
        <end position="250"/>
    </location>
</feature>